<dbReference type="Gene3D" id="3.90.1310.10">
    <property type="entry name" value="Penicillin-binding protein 2a (Domain 2)"/>
    <property type="match status" value="1"/>
</dbReference>
<evidence type="ECO:0000256" key="2">
    <source>
        <dbReference type="ARBA" id="ARBA00004236"/>
    </source>
</evidence>
<dbReference type="GO" id="GO:0005886">
    <property type="term" value="C:plasma membrane"/>
    <property type="evidence" value="ECO:0007669"/>
    <property type="project" value="UniProtKB-SubCell"/>
</dbReference>
<evidence type="ECO:0000256" key="8">
    <source>
        <dbReference type="ARBA" id="ARBA00022960"/>
    </source>
</evidence>
<evidence type="ECO:0000259" key="15">
    <source>
        <dbReference type="Pfam" id="PF03717"/>
    </source>
</evidence>
<keyword evidence="11 13" id="KW-0472">Membrane</keyword>
<dbReference type="NCBIfam" id="TIGR03423">
    <property type="entry name" value="pbp2_mrdA"/>
    <property type="match status" value="1"/>
</dbReference>
<keyword evidence="7" id="KW-0378">Hydrolase</keyword>
<evidence type="ECO:0000256" key="7">
    <source>
        <dbReference type="ARBA" id="ARBA00022801"/>
    </source>
</evidence>
<dbReference type="Pfam" id="PF00905">
    <property type="entry name" value="Transpeptidase"/>
    <property type="match status" value="1"/>
</dbReference>
<keyword evidence="9" id="KW-0573">Peptidoglycan synthesis</keyword>
<organism evidence="16 17">
    <name type="scientific">Candidatus Nealsonbacteria bacterium RBG_13_37_56</name>
    <dbReference type="NCBI Taxonomy" id="1801661"/>
    <lineage>
        <taxon>Bacteria</taxon>
        <taxon>Candidatus Nealsoniibacteriota</taxon>
    </lineage>
</organism>
<comment type="subcellular location">
    <subcellularLocation>
        <location evidence="2">Cell membrane</location>
    </subcellularLocation>
    <subcellularLocation>
        <location evidence="1">Membrane</location>
        <topology evidence="1">Single-pass membrane protein</topology>
    </subcellularLocation>
</comment>
<dbReference type="InterPro" id="IPR036138">
    <property type="entry name" value="PBP_dimer_sf"/>
</dbReference>
<dbReference type="GO" id="GO:0009002">
    <property type="term" value="F:serine-type D-Ala-D-Ala carboxypeptidase activity"/>
    <property type="evidence" value="ECO:0007669"/>
    <property type="project" value="InterPro"/>
</dbReference>
<keyword evidence="10 13" id="KW-1133">Transmembrane helix</keyword>
<dbReference type="InterPro" id="IPR017790">
    <property type="entry name" value="Penicillin-binding_protein_2"/>
</dbReference>
<evidence type="ECO:0000256" key="11">
    <source>
        <dbReference type="ARBA" id="ARBA00023136"/>
    </source>
</evidence>
<keyword evidence="8" id="KW-0133">Cell shape</keyword>
<dbReference type="InterPro" id="IPR050515">
    <property type="entry name" value="Beta-lactam/transpept"/>
</dbReference>
<comment type="caution">
    <text evidence="16">The sequence shown here is derived from an EMBL/GenBank/DDBJ whole genome shotgun (WGS) entry which is preliminary data.</text>
</comment>
<dbReference type="GO" id="GO:0008360">
    <property type="term" value="P:regulation of cell shape"/>
    <property type="evidence" value="ECO:0007669"/>
    <property type="project" value="UniProtKB-KW"/>
</dbReference>
<evidence type="ECO:0000313" key="17">
    <source>
        <dbReference type="Proteomes" id="UP000178893"/>
    </source>
</evidence>
<dbReference type="GO" id="GO:0006508">
    <property type="term" value="P:proteolysis"/>
    <property type="evidence" value="ECO:0007669"/>
    <property type="project" value="UniProtKB-KW"/>
</dbReference>
<dbReference type="Gene3D" id="3.40.710.10">
    <property type="entry name" value="DD-peptidase/beta-lactamase superfamily"/>
    <property type="match status" value="1"/>
</dbReference>
<keyword evidence="6 13" id="KW-0812">Transmembrane</keyword>
<dbReference type="InterPro" id="IPR012338">
    <property type="entry name" value="Beta-lactam/transpept-like"/>
</dbReference>
<evidence type="ECO:0000256" key="4">
    <source>
        <dbReference type="ARBA" id="ARBA00022519"/>
    </source>
</evidence>
<dbReference type="GO" id="GO:0071972">
    <property type="term" value="F:peptidoglycan L,D-transpeptidase activity"/>
    <property type="evidence" value="ECO:0007669"/>
    <property type="project" value="TreeGrafter"/>
</dbReference>
<evidence type="ECO:0000259" key="14">
    <source>
        <dbReference type="Pfam" id="PF00905"/>
    </source>
</evidence>
<dbReference type="GO" id="GO:0071555">
    <property type="term" value="P:cell wall organization"/>
    <property type="evidence" value="ECO:0007669"/>
    <property type="project" value="UniProtKB-KW"/>
</dbReference>
<evidence type="ECO:0000256" key="10">
    <source>
        <dbReference type="ARBA" id="ARBA00022989"/>
    </source>
</evidence>
<accession>A0A1G2DWW1</accession>
<dbReference type="InterPro" id="IPR001460">
    <property type="entry name" value="PCN-bd_Tpept"/>
</dbReference>
<dbReference type="Proteomes" id="UP000178893">
    <property type="component" value="Unassembled WGS sequence"/>
</dbReference>
<keyword evidence="3" id="KW-1003">Cell membrane</keyword>
<dbReference type="SUPFAM" id="SSF56601">
    <property type="entry name" value="beta-lactamase/transpeptidase-like"/>
    <property type="match status" value="1"/>
</dbReference>
<dbReference type="GO" id="GO:0009252">
    <property type="term" value="P:peptidoglycan biosynthetic process"/>
    <property type="evidence" value="ECO:0007669"/>
    <property type="project" value="UniProtKB-KW"/>
</dbReference>
<dbReference type="PANTHER" id="PTHR30627:SF2">
    <property type="entry name" value="PEPTIDOGLYCAN D,D-TRANSPEPTIDASE MRDA"/>
    <property type="match status" value="1"/>
</dbReference>
<dbReference type="PANTHER" id="PTHR30627">
    <property type="entry name" value="PEPTIDOGLYCAN D,D-TRANSPEPTIDASE"/>
    <property type="match status" value="1"/>
</dbReference>
<dbReference type="InterPro" id="IPR005311">
    <property type="entry name" value="PBP_dimer"/>
</dbReference>
<gene>
    <name evidence="16" type="ORF">A2V72_01255</name>
</gene>
<reference evidence="16 17" key="1">
    <citation type="journal article" date="2016" name="Nat. Commun.">
        <title>Thousands of microbial genomes shed light on interconnected biogeochemical processes in an aquifer system.</title>
        <authorList>
            <person name="Anantharaman K."/>
            <person name="Brown C.T."/>
            <person name="Hug L.A."/>
            <person name="Sharon I."/>
            <person name="Castelle C.J."/>
            <person name="Probst A.J."/>
            <person name="Thomas B.C."/>
            <person name="Singh A."/>
            <person name="Wilkins M.J."/>
            <person name="Karaoz U."/>
            <person name="Brodie E.L."/>
            <person name="Williams K.H."/>
            <person name="Hubbard S.S."/>
            <person name="Banfield J.F."/>
        </authorList>
    </citation>
    <scope>NUCLEOTIDE SEQUENCE [LARGE SCALE GENOMIC DNA]</scope>
</reference>
<evidence type="ECO:0000313" key="16">
    <source>
        <dbReference type="EMBL" id="OGZ18037.1"/>
    </source>
</evidence>
<evidence type="ECO:0000256" key="3">
    <source>
        <dbReference type="ARBA" id="ARBA00022475"/>
    </source>
</evidence>
<dbReference type="GO" id="GO:0008658">
    <property type="term" value="F:penicillin binding"/>
    <property type="evidence" value="ECO:0007669"/>
    <property type="project" value="InterPro"/>
</dbReference>
<proteinExistence type="predicted"/>
<sequence>MFGFHFWKNKYKQYIEPQEIFLDRLAQQKEKELGISEKRFEVPLSKKIIKGLFFFILLAIFSLFARTFYFQVLENDKYSALANENKFIIYSIGSERGVIYDSQGEQLVFNKPSFDLILNKSELPENNYEREEILRKVSEIINQDYNSLNSAIEKLNGLILISENLDYQTLILTETRINELKGFYISYNSTRYYENGPIFSHIIGYIGKKTEQEYIGKDGLEKSYQDVLKKNPGEIQFERDAHENLISKEIISLPRSGNSLILWLDSKLQEKTYQILEEAIKKSGAKKAAAIALNPKTGGVLALISIPSYDNNLFTKGADVQALKDLLSNPEESLFNRVVSGIYPTGSTIKPLIAIAALEEKLISPDKKINCQGQISIPHRYNPEITYYYKDWAVHGPTDMRKAIAESCNVYFYTIGGGYKNQEGLGPSKIKQYLELFGWGSKTGIDIPGETTGFIPFPDWKKEVKKKSWSDGDTYNLSIGQGDISVSPLQAVIAFAAIANKGTLFSPKIVKYITDSEKNIIEEIRPEIIRKNFVDPENLEIVRQGMRMAVTGEGSLHASSVILNSLPVSAAAKTGTAETSIKDSYHNWVSVFAPYEEPEIVLTIMFENVEGVQSVALPAAKEILQYYFTK</sequence>
<feature type="domain" description="Penicillin-binding protein transpeptidase" evidence="14">
    <location>
        <begin position="289"/>
        <end position="625"/>
    </location>
</feature>
<dbReference type="EMBL" id="MHLW01000019">
    <property type="protein sequence ID" value="OGZ18037.1"/>
    <property type="molecule type" value="Genomic_DNA"/>
</dbReference>
<dbReference type="SUPFAM" id="SSF56519">
    <property type="entry name" value="Penicillin binding protein dimerisation domain"/>
    <property type="match status" value="1"/>
</dbReference>
<protein>
    <submittedName>
        <fullName evidence="16">Penicillin-binding protein 2</fullName>
    </submittedName>
</protein>
<evidence type="ECO:0000256" key="6">
    <source>
        <dbReference type="ARBA" id="ARBA00022692"/>
    </source>
</evidence>
<evidence type="ECO:0000256" key="13">
    <source>
        <dbReference type="SAM" id="Phobius"/>
    </source>
</evidence>
<evidence type="ECO:0000256" key="1">
    <source>
        <dbReference type="ARBA" id="ARBA00004167"/>
    </source>
</evidence>
<evidence type="ECO:0000256" key="12">
    <source>
        <dbReference type="ARBA" id="ARBA00023316"/>
    </source>
</evidence>
<evidence type="ECO:0000256" key="5">
    <source>
        <dbReference type="ARBA" id="ARBA00022670"/>
    </source>
</evidence>
<dbReference type="Pfam" id="PF03717">
    <property type="entry name" value="PBP_dimer"/>
    <property type="match status" value="1"/>
</dbReference>
<feature type="transmembrane region" description="Helical" evidence="13">
    <location>
        <begin position="48"/>
        <end position="69"/>
    </location>
</feature>
<keyword evidence="12" id="KW-0961">Cell wall biogenesis/degradation</keyword>
<keyword evidence="4" id="KW-0997">Cell inner membrane</keyword>
<evidence type="ECO:0000256" key="9">
    <source>
        <dbReference type="ARBA" id="ARBA00022984"/>
    </source>
</evidence>
<name>A0A1G2DWW1_9BACT</name>
<dbReference type="AlphaFoldDB" id="A0A1G2DWW1"/>
<keyword evidence="5" id="KW-0645">Protease</keyword>
<feature type="domain" description="Penicillin-binding protein dimerisation" evidence="15">
    <location>
        <begin position="92"/>
        <end position="248"/>
    </location>
</feature>